<name>A0A504JLJ2_9FLAO</name>
<dbReference type="PANTHER" id="PTHR34220">
    <property type="entry name" value="SENSOR HISTIDINE KINASE YPDA"/>
    <property type="match status" value="1"/>
</dbReference>
<dbReference type="OrthoDB" id="9809908at2"/>
<dbReference type="Pfam" id="PF06580">
    <property type="entry name" value="His_kinase"/>
    <property type="match status" value="1"/>
</dbReference>
<keyword evidence="1" id="KW-1133">Transmembrane helix</keyword>
<feature type="transmembrane region" description="Helical" evidence="1">
    <location>
        <begin position="74"/>
        <end position="92"/>
    </location>
</feature>
<dbReference type="GO" id="GO:0000155">
    <property type="term" value="F:phosphorelay sensor kinase activity"/>
    <property type="evidence" value="ECO:0007669"/>
    <property type="project" value="InterPro"/>
</dbReference>
<comment type="caution">
    <text evidence="3">The sequence shown here is derived from an EMBL/GenBank/DDBJ whole genome shotgun (WGS) entry which is preliminary data.</text>
</comment>
<dbReference type="PANTHER" id="PTHR34220:SF7">
    <property type="entry name" value="SENSOR HISTIDINE KINASE YPDA"/>
    <property type="match status" value="1"/>
</dbReference>
<dbReference type="InterPro" id="IPR050640">
    <property type="entry name" value="Bact_2-comp_sensor_kinase"/>
</dbReference>
<reference evidence="3 4" key="1">
    <citation type="submission" date="2019-06" db="EMBL/GenBank/DDBJ databases">
        <authorList>
            <person name="Meng X."/>
        </authorList>
    </citation>
    <scope>NUCLEOTIDE SEQUENCE [LARGE SCALE GENOMIC DNA]</scope>
    <source>
        <strain evidence="3 4">M625</strain>
    </source>
</reference>
<feature type="transmembrane region" description="Helical" evidence="1">
    <location>
        <begin position="104"/>
        <end position="126"/>
    </location>
</feature>
<dbReference type="InterPro" id="IPR036890">
    <property type="entry name" value="HATPase_C_sf"/>
</dbReference>
<dbReference type="AlphaFoldDB" id="A0A504JLJ2"/>
<protein>
    <recommendedName>
        <fullName evidence="2">Signal transduction histidine kinase internal region domain-containing protein</fullName>
    </recommendedName>
</protein>
<dbReference type="Gene3D" id="3.30.565.10">
    <property type="entry name" value="Histidine kinase-like ATPase, C-terminal domain"/>
    <property type="match status" value="1"/>
</dbReference>
<gene>
    <name evidence="3" type="ORF">FHK87_07225</name>
</gene>
<accession>A0A504JLJ2</accession>
<dbReference type="GO" id="GO:0016020">
    <property type="term" value="C:membrane"/>
    <property type="evidence" value="ECO:0007669"/>
    <property type="project" value="InterPro"/>
</dbReference>
<organism evidence="3 4">
    <name type="scientific">Aquimarina algicola</name>
    <dbReference type="NCBI Taxonomy" id="2589995"/>
    <lineage>
        <taxon>Bacteria</taxon>
        <taxon>Pseudomonadati</taxon>
        <taxon>Bacteroidota</taxon>
        <taxon>Flavobacteriia</taxon>
        <taxon>Flavobacteriales</taxon>
        <taxon>Flavobacteriaceae</taxon>
        <taxon>Aquimarina</taxon>
    </lineage>
</organism>
<dbReference type="RefSeq" id="WP_140592012.1">
    <property type="nucleotide sequence ID" value="NZ_VFWZ01000002.1"/>
</dbReference>
<feature type="domain" description="Signal transduction histidine kinase internal region" evidence="2">
    <location>
        <begin position="148"/>
        <end position="226"/>
    </location>
</feature>
<feature type="transmembrane region" description="Helical" evidence="1">
    <location>
        <begin position="51"/>
        <end position="67"/>
    </location>
</feature>
<keyword evidence="1" id="KW-0472">Membrane</keyword>
<evidence type="ECO:0000256" key="1">
    <source>
        <dbReference type="SAM" id="Phobius"/>
    </source>
</evidence>
<sequence length="340" mass="40809">MKTLNSYQKFIRIEPWFHIFLWSIVLFYPYLKYAERENGYMMSFAHELNSLFFKMTISYFFYFWFFPKQNKKRYLFWAFLAIFINAILYQYADMYFHAEEDHYFWQHFFANVLTYVSFSVVFFAVYSVKSMYLQQVQLDTLSQGKKQAEIDALKAHINPHFLFNTLNTIYANALKQDERTPELILKLSNGFRYLFHEGKQEYVTFKQEVQHLTDYIELQQERLSDKVEVRFNVDIDDMQKQIAPLLLIPFVENAFKYTSILKGKKHPVTIILNSSRRNFLFTCTNFFNADAKDTIDMNWLESGIGIANVKDRLQLLYPERHKLEIDQESSTYTINLSITL</sequence>
<proteinExistence type="predicted"/>
<evidence type="ECO:0000313" key="4">
    <source>
        <dbReference type="Proteomes" id="UP000315540"/>
    </source>
</evidence>
<evidence type="ECO:0000259" key="2">
    <source>
        <dbReference type="Pfam" id="PF06580"/>
    </source>
</evidence>
<keyword evidence="4" id="KW-1185">Reference proteome</keyword>
<dbReference type="EMBL" id="VFWZ01000002">
    <property type="protein sequence ID" value="TPN87370.1"/>
    <property type="molecule type" value="Genomic_DNA"/>
</dbReference>
<dbReference type="InterPro" id="IPR010559">
    <property type="entry name" value="Sig_transdc_His_kin_internal"/>
</dbReference>
<evidence type="ECO:0000313" key="3">
    <source>
        <dbReference type="EMBL" id="TPN87370.1"/>
    </source>
</evidence>
<dbReference type="Proteomes" id="UP000315540">
    <property type="component" value="Unassembled WGS sequence"/>
</dbReference>
<feature type="transmembrane region" description="Helical" evidence="1">
    <location>
        <begin position="12"/>
        <end position="31"/>
    </location>
</feature>
<keyword evidence="1" id="KW-0812">Transmembrane</keyword>